<name>A0A0R1UP77_9LACO</name>
<reference evidence="1 2" key="1">
    <citation type="journal article" date="2015" name="Genome Announc.">
        <title>Expanding the biotechnology potential of lactobacilli through comparative genomics of 213 strains and associated genera.</title>
        <authorList>
            <person name="Sun Z."/>
            <person name="Harris H.M."/>
            <person name="McCann A."/>
            <person name="Guo C."/>
            <person name="Argimon S."/>
            <person name="Zhang W."/>
            <person name="Yang X."/>
            <person name="Jeffery I.B."/>
            <person name="Cooney J.C."/>
            <person name="Kagawa T.F."/>
            <person name="Liu W."/>
            <person name="Song Y."/>
            <person name="Salvetti E."/>
            <person name="Wrobel A."/>
            <person name="Rasinkangas P."/>
            <person name="Parkhill J."/>
            <person name="Rea M.C."/>
            <person name="O'Sullivan O."/>
            <person name="Ritari J."/>
            <person name="Douillard F.P."/>
            <person name="Paul Ross R."/>
            <person name="Yang R."/>
            <person name="Briner A.E."/>
            <person name="Felis G.E."/>
            <person name="de Vos W.M."/>
            <person name="Barrangou R."/>
            <person name="Klaenhammer T.R."/>
            <person name="Caufield P.W."/>
            <person name="Cui Y."/>
            <person name="Zhang H."/>
            <person name="O'Toole P.W."/>
        </authorList>
    </citation>
    <scope>NUCLEOTIDE SEQUENCE [LARGE SCALE GENOMIC DNA]</scope>
    <source>
        <strain evidence="1 2">DSM 18793</strain>
    </source>
</reference>
<gene>
    <name evidence="1" type="ORF">FC21_GL001103</name>
</gene>
<dbReference type="STRING" id="417373.GCA_001570685_00144"/>
<dbReference type="AlphaFoldDB" id="A0A0R1UP77"/>
<dbReference type="PATRIC" id="fig|1423742.4.peg.1145"/>
<dbReference type="Proteomes" id="UP000051084">
    <property type="component" value="Unassembled WGS sequence"/>
</dbReference>
<sequence>MELTVAAYLAQIENEQVKVKAQATTLATIEQLATLNEGLTWLSDQLASGYLAQVSWQVTMPKGEDVNVRLETNLINVPMVEAARLDPKLLDKEVAYPVHVYMVIEGPEVNASGLRIDELTNAEAVMTDATETSGTLQAWVTEHLAQVQNNREAE</sequence>
<proteinExistence type="predicted"/>
<dbReference type="RefSeq" id="WP_054652221.1">
    <property type="nucleotide sequence ID" value="NZ_AZGC01000026.1"/>
</dbReference>
<protein>
    <submittedName>
        <fullName evidence="1">Uncharacterized protein</fullName>
    </submittedName>
</protein>
<evidence type="ECO:0000313" key="1">
    <source>
        <dbReference type="EMBL" id="KRL95056.1"/>
    </source>
</evidence>
<dbReference type="EMBL" id="AZGC01000026">
    <property type="protein sequence ID" value="KRL95056.1"/>
    <property type="molecule type" value="Genomic_DNA"/>
</dbReference>
<keyword evidence="2" id="KW-1185">Reference proteome</keyword>
<organism evidence="1 2">
    <name type="scientific">Limosilactobacillus equigenerosi DSM 18793 = JCM 14505</name>
    <dbReference type="NCBI Taxonomy" id="1423742"/>
    <lineage>
        <taxon>Bacteria</taxon>
        <taxon>Bacillati</taxon>
        <taxon>Bacillota</taxon>
        <taxon>Bacilli</taxon>
        <taxon>Lactobacillales</taxon>
        <taxon>Lactobacillaceae</taxon>
        <taxon>Limosilactobacillus</taxon>
    </lineage>
</organism>
<comment type="caution">
    <text evidence="1">The sequence shown here is derived from an EMBL/GenBank/DDBJ whole genome shotgun (WGS) entry which is preliminary data.</text>
</comment>
<accession>A0A0R1UP77</accession>
<dbReference type="OrthoDB" id="2148857at2"/>
<evidence type="ECO:0000313" key="2">
    <source>
        <dbReference type="Proteomes" id="UP000051084"/>
    </source>
</evidence>